<evidence type="ECO:0008006" key="3">
    <source>
        <dbReference type="Google" id="ProtNLM"/>
    </source>
</evidence>
<evidence type="ECO:0000256" key="1">
    <source>
        <dbReference type="SAM" id="SignalP"/>
    </source>
</evidence>
<protein>
    <recommendedName>
        <fullName evidence="3">Secreted protein</fullName>
    </recommendedName>
</protein>
<organism evidence="2">
    <name type="scientific">Ajellomyces dermatitidis (strain ATCC 18188 / CBS 674.68)</name>
    <name type="common">Blastomyces dermatitidis</name>
    <dbReference type="NCBI Taxonomy" id="653446"/>
    <lineage>
        <taxon>Eukaryota</taxon>
        <taxon>Fungi</taxon>
        <taxon>Dikarya</taxon>
        <taxon>Ascomycota</taxon>
        <taxon>Pezizomycotina</taxon>
        <taxon>Eurotiomycetes</taxon>
        <taxon>Eurotiomycetidae</taxon>
        <taxon>Onygenales</taxon>
        <taxon>Ajellomycetaceae</taxon>
        <taxon>Blastomyces</taxon>
    </lineage>
</organism>
<feature type="signal peptide" evidence="1">
    <location>
        <begin position="1"/>
        <end position="19"/>
    </location>
</feature>
<dbReference type="EMBL" id="GG749416">
    <property type="protein sequence ID" value="KMW67110.1"/>
    <property type="molecule type" value="Genomic_DNA"/>
</dbReference>
<proteinExistence type="predicted"/>
<gene>
    <name evidence="2" type="ORF">BDDG_11917</name>
</gene>
<dbReference type="Proteomes" id="UP000007802">
    <property type="component" value="Unassembled WGS sequence"/>
</dbReference>
<keyword evidence="1" id="KW-0732">Signal</keyword>
<sequence length="74" mass="8482">MRAIIAASAFNTSPLLTLACPCLPVPILWPQNHLPLYLSRSIEKKTPRRRKEKEKEKKSFLCTNHPAHSVFSRL</sequence>
<feature type="chain" id="PRO_5005318728" description="Secreted protein" evidence="1">
    <location>
        <begin position="20"/>
        <end position="74"/>
    </location>
</feature>
<reference evidence="2" key="1">
    <citation type="submission" date="2010-03" db="EMBL/GenBank/DDBJ databases">
        <title>Annotation of Blastomyces dermatitidis strain ATCC 18188.</title>
        <authorList>
            <consortium name="The Broad Institute Genome Sequencing Platform"/>
            <consortium name="Broad Institute Genome Sequencing Center for Infectious Disease."/>
            <person name="Cuomo C."/>
            <person name="Klein B."/>
            <person name="Sullivan T."/>
            <person name="Heitman J."/>
            <person name="Young S."/>
            <person name="Zeng Q."/>
            <person name="Gargeya S."/>
            <person name="Alvarado L."/>
            <person name="Berlin A.M."/>
            <person name="Chapman S.B."/>
            <person name="Chen Z."/>
            <person name="Freedman E."/>
            <person name="Gellesch M."/>
            <person name="Goldberg J."/>
            <person name="Griggs A."/>
            <person name="Gujja S."/>
            <person name="Heilman E."/>
            <person name="Heiman D."/>
            <person name="Howarth C."/>
            <person name="Mehta T."/>
            <person name="Neiman D."/>
            <person name="Pearson M."/>
            <person name="Roberts A."/>
            <person name="Saif S."/>
            <person name="Shea T."/>
            <person name="Shenoy N."/>
            <person name="Sisk P."/>
            <person name="Stolte C."/>
            <person name="Sykes S."/>
            <person name="White J."/>
            <person name="Yandava C."/>
            <person name="Haas B."/>
            <person name="Nusbaum C."/>
            <person name="Birren B."/>
        </authorList>
    </citation>
    <scope>NUCLEOTIDE SEQUENCE</scope>
    <source>
        <strain evidence="2">ATCC 18188</strain>
    </source>
</reference>
<evidence type="ECO:0000313" key="2">
    <source>
        <dbReference type="EMBL" id="KMW67110.1"/>
    </source>
</evidence>
<accession>A0A0J9EPH7</accession>
<dbReference type="PROSITE" id="PS51257">
    <property type="entry name" value="PROKAR_LIPOPROTEIN"/>
    <property type="match status" value="1"/>
</dbReference>
<dbReference type="AlphaFoldDB" id="A0A0J9EPH7"/>
<name>A0A0J9EPH7_AJEDA</name>